<dbReference type="EC" id="5.4.99.25" evidence="5"/>
<dbReference type="GO" id="GO:1990481">
    <property type="term" value="P:mRNA pseudouridine synthesis"/>
    <property type="evidence" value="ECO:0007669"/>
    <property type="project" value="TreeGrafter"/>
</dbReference>
<dbReference type="PANTHER" id="PTHR13767:SF2">
    <property type="entry name" value="PSEUDOURIDYLATE SYNTHASE TRUB1"/>
    <property type="match status" value="1"/>
</dbReference>
<dbReference type="InterPro" id="IPR020103">
    <property type="entry name" value="PsdUridine_synth_cat_dom_sf"/>
</dbReference>
<evidence type="ECO:0000313" key="9">
    <source>
        <dbReference type="Proteomes" id="UP000295500"/>
    </source>
</evidence>
<dbReference type="NCBIfam" id="TIGR00431">
    <property type="entry name" value="TruB"/>
    <property type="match status" value="1"/>
</dbReference>
<evidence type="ECO:0000256" key="2">
    <source>
        <dbReference type="ARBA" id="ARBA00005642"/>
    </source>
</evidence>
<dbReference type="Pfam" id="PF16198">
    <property type="entry name" value="TruB_C_2"/>
    <property type="match status" value="1"/>
</dbReference>
<keyword evidence="9" id="KW-1185">Reference proteome</keyword>
<comment type="caution">
    <text evidence="8">The sequence shown here is derived from an EMBL/GenBank/DDBJ whole genome shotgun (WGS) entry which is preliminary data.</text>
</comment>
<comment type="similarity">
    <text evidence="2 5">Belongs to the pseudouridine synthase TruB family. Type 1 subfamily.</text>
</comment>
<sequence length="329" mass="37127">MINDGIININKEQNMTSHDVVGRVRKILNMKKVGHTGTLDPMATGVLPICIGRATRIIEYLDLDLKGYLCTMKLGVDTDTMDAWGNETARADEAAVNAVSEDDVMEAFMDFNGPVSQIPPAYSAIKVNGKRLYDYARSGEKVDVPSRDIYITNLDIEEMQLHKGYDTTITFYVECTKGTYIRSICHDAGELMGVHGMMTALERTDSGVFSVENAVTLDELAAMDEDELEEIIHPAYAPLIHFGEIEVNEYDAMRLVNGLPVWVSHCNMLRRPEYEMKSFLIDLREEYRRAYNVFGLMEEGRKFIGVVFTDETVENVMPIKIFYDGGQKD</sequence>
<evidence type="ECO:0000313" key="8">
    <source>
        <dbReference type="EMBL" id="TDP59678.1"/>
    </source>
</evidence>
<keyword evidence="4 5" id="KW-0413">Isomerase</keyword>
<evidence type="ECO:0000259" key="6">
    <source>
        <dbReference type="Pfam" id="PF01509"/>
    </source>
</evidence>
<gene>
    <name evidence="5" type="primary">truB</name>
    <name evidence="8" type="ORF">EV211_103105</name>
</gene>
<feature type="active site" description="Nucleophile" evidence="5">
    <location>
        <position position="40"/>
    </location>
</feature>
<dbReference type="GO" id="GO:0003723">
    <property type="term" value="F:RNA binding"/>
    <property type="evidence" value="ECO:0007669"/>
    <property type="project" value="InterPro"/>
</dbReference>
<organism evidence="8 9">
    <name type="scientific">Aminicella lysinilytica</name>
    <dbReference type="NCBI Taxonomy" id="433323"/>
    <lineage>
        <taxon>Bacteria</taxon>
        <taxon>Bacillati</taxon>
        <taxon>Bacillota</taxon>
        <taxon>Clostridia</taxon>
        <taxon>Peptostreptococcales</taxon>
        <taxon>Anaerovoracaceae</taxon>
        <taxon>Aminicella</taxon>
    </lineage>
</organism>
<evidence type="ECO:0000256" key="1">
    <source>
        <dbReference type="ARBA" id="ARBA00000385"/>
    </source>
</evidence>
<evidence type="ECO:0000256" key="5">
    <source>
        <dbReference type="HAMAP-Rule" id="MF_01080"/>
    </source>
</evidence>
<evidence type="ECO:0000256" key="3">
    <source>
        <dbReference type="ARBA" id="ARBA00022694"/>
    </source>
</evidence>
<evidence type="ECO:0000259" key="7">
    <source>
        <dbReference type="Pfam" id="PF16198"/>
    </source>
</evidence>
<dbReference type="EMBL" id="SNXO01000003">
    <property type="protein sequence ID" value="TDP59678.1"/>
    <property type="molecule type" value="Genomic_DNA"/>
</dbReference>
<comment type="catalytic activity">
    <reaction evidence="1 5">
        <text>uridine(55) in tRNA = pseudouridine(55) in tRNA</text>
        <dbReference type="Rhea" id="RHEA:42532"/>
        <dbReference type="Rhea" id="RHEA-COMP:10101"/>
        <dbReference type="Rhea" id="RHEA-COMP:10102"/>
        <dbReference type="ChEBI" id="CHEBI:65314"/>
        <dbReference type="ChEBI" id="CHEBI:65315"/>
        <dbReference type="EC" id="5.4.99.25"/>
    </reaction>
</comment>
<dbReference type="AlphaFoldDB" id="A0A4R6QAM4"/>
<feature type="domain" description="tRNA pseudouridylate synthase B C-terminal" evidence="7">
    <location>
        <begin position="182"/>
        <end position="235"/>
    </location>
</feature>
<accession>A0A4R6QAM4</accession>
<dbReference type="OrthoDB" id="9802309at2"/>
<keyword evidence="3 5" id="KW-0819">tRNA processing</keyword>
<dbReference type="RefSeq" id="WP_133527668.1">
    <property type="nucleotide sequence ID" value="NZ_SNXO01000003.1"/>
</dbReference>
<evidence type="ECO:0000256" key="4">
    <source>
        <dbReference type="ARBA" id="ARBA00023235"/>
    </source>
</evidence>
<dbReference type="Pfam" id="PF01509">
    <property type="entry name" value="TruB_N"/>
    <property type="match status" value="1"/>
</dbReference>
<protein>
    <recommendedName>
        <fullName evidence="5">tRNA pseudouridine synthase B</fullName>
        <ecNumber evidence="5">5.4.99.25</ecNumber>
    </recommendedName>
    <alternativeName>
        <fullName evidence="5">tRNA pseudouridine(55) synthase</fullName>
        <shortName evidence="5">Psi55 synthase</shortName>
    </alternativeName>
    <alternativeName>
        <fullName evidence="5">tRNA pseudouridylate synthase</fullName>
    </alternativeName>
    <alternativeName>
        <fullName evidence="5">tRNA-uridine isomerase</fullName>
    </alternativeName>
</protein>
<dbReference type="HAMAP" id="MF_01080">
    <property type="entry name" value="TruB_bact"/>
    <property type="match status" value="1"/>
</dbReference>
<dbReference type="Gene3D" id="3.30.2350.10">
    <property type="entry name" value="Pseudouridine synthase"/>
    <property type="match status" value="1"/>
</dbReference>
<reference evidence="8 9" key="1">
    <citation type="submission" date="2019-03" db="EMBL/GenBank/DDBJ databases">
        <title>Genomic Encyclopedia of Type Strains, Phase IV (KMG-IV): sequencing the most valuable type-strain genomes for metagenomic binning, comparative biology and taxonomic classification.</title>
        <authorList>
            <person name="Goeker M."/>
        </authorList>
    </citation>
    <scope>NUCLEOTIDE SEQUENCE [LARGE SCALE GENOMIC DNA]</scope>
    <source>
        <strain evidence="8 9">DSM 28287</strain>
    </source>
</reference>
<dbReference type="InterPro" id="IPR014780">
    <property type="entry name" value="tRNA_psdUridine_synth_TruB"/>
</dbReference>
<dbReference type="Proteomes" id="UP000295500">
    <property type="component" value="Unassembled WGS sequence"/>
</dbReference>
<dbReference type="GO" id="GO:0031119">
    <property type="term" value="P:tRNA pseudouridine synthesis"/>
    <property type="evidence" value="ECO:0007669"/>
    <property type="project" value="UniProtKB-UniRule"/>
</dbReference>
<dbReference type="GO" id="GO:0160148">
    <property type="term" value="F:tRNA pseudouridine(55) synthase activity"/>
    <property type="evidence" value="ECO:0007669"/>
    <property type="project" value="UniProtKB-EC"/>
</dbReference>
<comment type="function">
    <text evidence="5">Responsible for synthesis of pseudouridine from uracil-55 in the psi GC loop of transfer RNAs.</text>
</comment>
<proteinExistence type="inferred from homology"/>
<dbReference type="PANTHER" id="PTHR13767">
    <property type="entry name" value="TRNA-PSEUDOURIDINE SYNTHASE"/>
    <property type="match status" value="1"/>
</dbReference>
<dbReference type="CDD" id="cd02573">
    <property type="entry name" value="PseudoU_synth_EcTruB"/>
    <property type="match status" value="1"/>
</dbReference>
<feature type="domain" description="Pseudouridine synthase II N-terminal" evidence="6">
    <location>
        <begin position="25"/>
        <end position="181"/>
    </location>
</feature>
<dbReference type="InterPro" id="IPR032819">
    <property type="entry name" value="TruB_C"/>
</dbReference>
<dbReference type="SUPFAM" id="SSF55120">
    <property type="entry name" value="Pseudouridine synthase"/>
    <property type="match status" value="1"/>
</dbReference>
<dbReference type="InterPro" id="IPR002501">
    <property type="entry name" value="PsdUridine_synth_N"/>
</dbReference>
<name>A0A4R6QAM4_9FIRM</name>